<organism evidence="2 3">
    <name type="scientific">Solanum commersonii</name>
    <name type="common">Commerson's wild potato</name>
    <name type="synonym">Commerson's nightshade</name>
    <dbReference type="NCBI Taxonomy" id="4109"/>
    <lineage>
        <taxon>Eukaryota</taxon>
        <taxon>Viridiplantae</taxon>
        <taxon>Streptophyta</taxon>
        <taxon>Embryophyta</taxon>
        <taxon>Tracheophyta</taxon>
        <taxon>Spermatophyta</taxon>
        <taxon>Magnoliopsida</taxon>
        <taxon>eudicotyledons</taxon>
        <taxon>Gunneridae</taxon>
        <taxon>Pentapetalae</taxon>
        <taxon>asterids</taxon>
        <taxon>lamiids</taxon>
        <taxon>Solanales</taxon>
        <taxon>Solanaceae</taxon>
        <taxon>Solanoideae</taxon>
        <taxon>Solaneae</taxon>
        <taxon>Solanum</taxon>
    </lineage>
</organism>
<evidence type="ECO:0000259" key="1">
    <source>
        <dbReference type="Pfam" id="PF20167"/>
    </source>
</evidence>
<keyword evidence="3" id="KW-1185">Reference proteome</keyword>
<accession>A0A9J6B4Q3</accession>
<feature type="domain" description="Putative plant transposon protein" evidence="1">
    <location>
        <begin position="1"/>
        <end position="132"/>
    </location>
</feature>
<dbReference type="InterPro" id="IPR046796">
    <property type="entry name" value="Transposase_32_dom"/>
</dbReference>
<comment type="caution">
    <text evidence="2">The sequence shown here is derived from an EMBL/GenBank/DDBJ whole genome shotgun (WGS) entry which is preliminary data.</text>
</comment>
<name>A0A9J6B4Q3_SOLCO</name>
<evidence type="ECO:0000313" key="3">
    <source>
        <dbReference type="Proteomes" id="UP000824120"/>
    </source>
</evidence>
<sequence>MARYPGTYSEEIVREFYASYAATLRGSISKQSKPIAHDLLTSTMVRVGIRKATLIFVAKFFWLLVRNRVSPTKDDNQLTWNRAVIVAALVEGLEINFARMLLAVIHEWEFKTSTTYPFPYLIFQLYRDSGVPIWHCDRLTHLTGTLDIGLI</sequence>
<dbReference type="OrthoDB" id="1326170at2759"/>
<evidence type="ECO:0000313" key="2">
    <source>
        <dbReference type="EMBL" id="KAG5631673.1"/>
    </source>
</evidence>
<dbReference type="EMBL" id="JACXVP010000001">
    <property type="protein sequence ID" value="KAG5631673.1"/>
    <property type="molecule type" value="Genomic_DNA"/>
</dbReference>
<dbReference type="Proteomes" id="UP000824120">
    <property type="component" value="Chromosome 1"/>
</dbReference>
<protein>
    <recommendedName>
        <fullName evidence="1">Putative plant transposon protein domain-containing protein</fullName>
    </recommendedName>
</protein>
<dbReference type="Pfam" id="PF20167">
    <property type="entry name" value="Transposase_32"/>
    <property type="match status" value="1"/>
</dbReference>
<reference evidence="2 3" key="1">
    <citation type="submission" date="2020-09" db="EMBL/GenBank/DDBJ databases">
        <title>De no assembly of potato wild relative species, Solanum commersonii.</title>
        <authorList>
            <person name="Cho K."/>
        </authorList>
    </citation>
    <scope>NUCLEOTIDE SEQUENCE [LARGE SCALE GENOMIC DNA]</scope>
    <source>
        <strain evidence="2">LZ3.2</strain>
        <tissue evidence="2">Leaf</tissue>
    </source>
</reference>
<gene>
    <name evidence="2" type="ORF">H5410_003390</name>
</gene>
<proteinExistence type="predicted"/>
<dbReference type="AlphaFoldDB" id="A0A9J6B4Q3"/>